<evidence type="ECO:0000313" key="4">
    <source>
        <dbReference type="EMBL" id="ORA85044.1"/>
    </source>
</evidence>
<dbReference type="SUPFAM" id="SSF46689">
    <property type="entry name" value="Homeodomain-like"/>
    <property type="match status" value="1"/>
</dbReference>
<dbReference type="Proteomes" id="UP000243140">
    <property type="component" value="Unassembled WGS sequence"/>
</dbReference>
<dbReference type="PRINTS" id="PR00455">
    <property type="entry name" value="HTHTETR"/>
</dbReference>
<keyword evidence="5" id="KW-1185">Reference proteome</keyword>
<accession>A0ABX3SY93</accession>
<dbReference type="InterPro" id="IPR009057">
    <property type="entry name" value="Homeodomain-like_sf"/>
</dbReference>
<reference evidence="4 5" key="1">
    <citation type="submission" date="2017-02" db="EMBL/GenBank/DDBJ databases">
        <title>The new phylogeny of genus Mycobacterium.</title>
        <authorList>
            <person name="Tortoli E."/>
            <person name="Trovato A."/>
            <person name="Cirillo D.M."/>
        </authorList>
    </citation>
    <scope>NUCLEOTIDE SEQUENCE [LARGE SCALE GENOMIC DNA]</scope>
    <source>
        <strain evidence="4 5">IP1130001</strain>
    </source>
</reference>
<feature type="DNA-binding region" description="H-T-H motif" evidence="2">
    <location>
        <begin position="29"/>
        <end position="48"/>
    </location>
</feature>
<dbReference type="EMBL" id="MVHV01000002">
    <property type="protein sequence ID" value="ORA85044.1"/>
    <property type="molecule type" value="Genomic_DNA"/>
</dbReference>
<feature type="domain" description="HTH tetR-type" evidence="3">
    <location>
        <begin position="6"/>
        <end position="66"/>
    </location>
</feature>
<sequence>MTSSQLKRRAKIIDAVTDLIGEAGADAVQMRDVAQRAGVALATLYKYFSSKEDLLVAALAGWQTRVVQPIAGAAETTGQDLLSSIVDYLGAALRASYVDPEMTALALRLTISTEPTAMAAMHQMLQTNAGFLNRLVDVVAPEELPHVAFGLSAALTGSLIGLLTGRMTLEASLSHVEWLARVLLGDVQPRTRK</sequence>
<name>A0ABX3SY93_MYCMA</name>
<organism evidence="4 5">
    <name type="scientific">Mycobacterium malmoense</name>
    <dbReference type="NCBI Taxonomy" id="1780"/>
    <lineage>
        <taxon>Bacteria</taxon>
        <taxon>Bacillati</taxon>
        <taxon>Actinomycetota</taxon>
        <taxon>Actinomycetes</taxon>
        <taxon>Mycobacteriales</taxon>
        <taxon>Mycobacteriaceae</taxon>
        <taxon>Mycobacterium</taxon>
    </lineage>
</organism>
<protein>
    <submittedName>
        <fullName evidence="4">TetR family transcriptional regulator</fullName>
    </submittedName>
</protein>
<dbReference type="Gene3D" id="1.10.357.10">
    <property type="entry name" value="Tetracycline Repressor, domain 2"/>
    <property type="match status" value="1"/>
</dbReference>
<evidence type="ECO:0000259" key="3">
    <source>
        <dbReference type="PROSITE" id="PS50977"/>
    </source>
</evidence>
<evidence type="ECO:0000256" key="2">
    <source>
        <dbReference type="PROSITE-ProRule" id="PRU00335"/>
    </source>
</evidence>
<gene>
    <name evidence="4" type="ORF">BST29_02295</name>
</gene>
<evidence type="ECO:0000313" key="5">
    <source>
        <dbReference type="Proteomes" id="UP000243140"/>
    </source>
</evidence>
<dbReference type="PANTHER" id="PTHR30055:SF226">
    <property type="entry name" value="HTH-TYPE TRANSCRIPTIONAL REGULATOR PKSA"/>
    <property type="match status" value="1"/>
</dbReference>
<dbReference type="PROSITE" id="PS50977">
    <property type="entry name" value="HTH_TETR_2"/>
    <property type="match status" value="1"/>
</dbReference>
<dbReference type="InterPro" id="IPR050109">
    <property type="entry name" value="HTH-type_TetR-like_transc_reg"/>
</dbReference>
<proteinExistence type="predicted"/>
<comment type="caution">
    <text evidence="4">The sequence shown here is derived from an EMBL/GenBank/DDBJ whole genome shotgun (WGS) entry which is preliminary data.</text>
</comment>
<dbReference type="InterPro" id="IPR001647">
    <property type="entry name" value="HTH_TetR"/>
</dbReference>
<evidence type="ECO:0000256" key="1">
    <source>
        <dbReference type="ARBA" id="ARBA00023125"/>
    </source>
</evidence>
<keyword evidence="1 2" id="KW-0238">DNA-binding</keyword>
<dbReference type="PANTHER" id="PTHR30055">
    <property type="entry name" value="HTH-TYPE TRANSCRIPTIONAL REGULATOR RUTR"/>
    <property type="match status" value="1"/>
</dbReference>
<dbReference type="Pfam" id="PF00440">
    <property type="entry name" value="TetR_N"/>
    <property type="match status" value="1"/>
</dbReference>